<sequence>MVLNSNKSLVFAGHLAVTTNKLTLAQLLVGPSVARSVAILSTPAQQELTENNILLSIYYPSKKEELDSNKSTVSPQLDNNTSLDDWVEMNKLSQEPLTVRLKAARSWLEEETQYEEKEQYVRLLILLQKATEGNLHHLAQYNIVTSNNNSWLNGGWEVVKRLQINCKGMFDDYLSLTFKEARKEYLRKQGEKTSGIDWLDLPWFWADIGQEIAEIWRKIYHQKENDIAELLYFNITLETKTIGTGNTNLSFQLSNTSGIIAKSVRIHLKKTIGIVWESNDINLVGLFQGHDSAKMNINLVIEQPGRYIINGTLTALDLDERSYEWPVNFVLHADEKGQPYQLSEKQYYIVGPRLSSDLLFVGRKQLLDDISLLWKEPANKEALLLIGLRRMGKSSLLEKIRRDGINDKVVPLLIDLQGKATQYAFFQAVAEAMAVELNCDAPVLEQNNPGPAFEQFLRSLTPQLAGRYILLMIDEANFFARRDYGELPHLLRSLMQAPDVPLLLLFCGTYELRQGARDYDSILYNTTRTKNVSYFNPTESAEVLTRPVRDFLEYDPQALQLAFQLTHGHPLLLQALGDQLIQTFNDTVLAGKERSNYVTYGDMEQAGKQLSQKENPAFGNYWEDADTAQQKVLAVMAASLDETSRKRGSLEYLLAQAAELRIPLERREGFKALDQLTQEEQLTYADGGYSFMVALYRRWIFWYYPPERFRESL</sequence>
<dbReference type="PANTHER" id="PTHR34301">
    <property type="entry name" value="DNA-BINDING PROTEIN-RELATED"/>
    <property type="match status" value="1"/>
</dbReference>
<reference evidence="2" key="2">
    <citation type="submission" date="2024-06" db="EMBL/GenBank/DDBJ databases">
        <authorList>
            <person name="Plum-Jensen L.E."/>
            <person name="Schramm A."/>
            <person name="Marshall I.P.G."/>
        </authorList>
    </citation>
    <scope>NUCLEOTIDE SEQUENCE</scope>
    <source>
        <strain evidence="2">Rat1</strain>
    </source>
</reference>
<dbReference type="AlphaFoldDB" id="A0AAU8LXQ9"/>
<feature type="domain" description="ORC1/DEAH AAA+ ATPase" evidence="1">
    <location>
        <begin position="380"/>
        <end position="514"/>
    </location>
</feature>
<dbReference type="Gene3D" id="3.40.50.300">
    <property type="entry name" value="P-loop containing nucleotide triphosphate hydrolases"/>
    <property type="match status" value="1"/>
</dbReference>
<dbReference type="EMBL" id="CP159373">
    <property type="protein sequence ID" value="XCN73653.1"/>
    <property type="molecule type" value="Genomic_DNA"/>
</dbReference>
<dbReference type="Pfam" id="PF13401">
    <property type="entry name" value="AAA_22"/>
    <property type="match status" value="1"/>
</dbReference>
<dbReference type="PANTHER" id="PTHR34301:SF8">
    <property type="entry name" value="ATPASE DOMAIN-CONTAINING PROTEIN"/>
    <property type="match status" value="1"/>
</dbReference>
<accession>A0AAU8LXQ9</accession>
<dbReference type="KEGG" id="eaj:Q3M24_02555"/>
<protein>
    <submittedName>
        <fullName evidence="2">AAA family ATPase</fullName>
    </submittedName>
</protein>
<name>A0AAU8LXQ9_9BACT</name>
<dbReference type="InterPro" id="IPR027417">
    <property type="entry name" value="P-loop_NTPase"/>
</dbReference>
<evidence type="ECO:0000259" key="1">
    <source>
        <dbReference type="Pfam" id="PF13401"/>
    </source>
</evidence>
<organism evidence="2">
    <name type="scientific">Candidatus Electrothrix aestuarii</name>
    <dbReference type="NCBI Taxonomy" id="3062594"/>
    <lineage>
        <taxon>Bacteria</taxon>
        <taxon>Pseudomonadati</taxon>
        <taxon>Thermodesulfobacteriota</taxon>
        <taxon>Desulfobulbia</taxon>
        <taxon>Desulfobulbales</taxon>
        <taxon>Desulfobulbaceae</taxon>
        <taxon>Candidatus Electrothrix</taxon>
    </lineage>
</organism>
<dbReference type="GO" id="GO:0016887">
    <property type="term" value="F:ATP hydrolysis activity"/>
    <property type="evidence" value="ECO:0007669"/>
    <property type="project" value="InterPro"/>
</dbReference>
<dbReference type="SUPFAM" id="SSF52540">
    <property type="entry name" value="P-loop containing nucleoside triphosphate hydrolases"/>
    <property type="match status" value="1"/>
</dbReference>
<reference evidence="2" key="1">
    <citation type="journal article" date="2024" name="Syst. Appl. Microbiol.">
        <title>First single-strain enrichments of Electrothrix cable bacteria, description of E. aestuarii sp. nov. and E. rattekaaiensis sp. nov., and proposal of a cable bacteria taxonomy following the rules of the SeqCode.</title>
        <authorList>
            <person name="Plum-Jensen L.E."/>
            <person name="Schramm A."/>
            <person name="Marshall I.P.G."/>
        </authorList>
    </citation>
    <scope>NUCLEOTIDE SEQUENCE</scope>
    <source>
        <strain evidence="2">Rat1</strain>
    </source>
</reference>
<dbReference type="InterPro" id="IPR049945">
    <property type="entry name" value="AAA_22"/>
</dbReference>
<evidence type="ECO:0000313" key="2">
    <source>
        <dbReference type="EMBL" id="XCN73653.1"/>
    </source>
</evidence>
<gene>
    <name evidence="2" type="ORF">Q3M24_02555</name>
</gene>
<proteinExistence type="predicted"/>